<evidence type="ECO:0008006" key="4">
    <source>
        <dbReference type="Google" id="ProtNLM"/>
    </source>
</evidence>
<keyword evidence="1" id="KW-1133">Transmembrane helix</keyword>
<evidence type="ECO:0000313" key="3">
    <source>
        <dbReference type="Proteomes" id="UP001151532"/>
    </source>
</evidence>
<reference evidence="2" key="2">
    <citation type="journal article" date="2023" name="Int. J. Mol. Sci.">
        <title>De Novo Assembly and Annotation of 11 Diverse Shrub Willow (Salix) Genomes Reveals Novel Gene Organization in Sex-Linked Regions.</title>
        <authorList>
            <person name="Hyden B."/>
            <person name="Feng K."/>
            <person name="Yates T.B."/>
            <person name="Jawdy S."/>
            <person name="Cereghino C."/>
            <person name="Smart L.B."/>
            <person name="Muchero W."/>
        </authorList>
    </citation>
    <scope>NUCLEOTIDE SEQUENCE</scope>
    <source>
        <tissue evidence="2">Shoot tip</tissue>
    </source>
</reference>
<keyword evidence="3" id="KW-1185">Reference proteome</keyword>
<keyword evidence="1" id="KW-0472">Membrane</keyword>
<feature type="transmembrane region" description="Helical" evidence="1">
    <location>
        <begin position="12"/>
        <end position="37"/>
    </location>
</feature>
<gene>
    <name evidence="2" type="ORF">OIU79_000633</name>
</gene>
<keyword evidence="1" id="KW-0812">Transmembrane</keyword>
<proteinExistence type="predicted"/>
<dbReference type="EMBL" id="JAPFFK010000010">
    <property type="protein sequence ID" value="KAJ6740555.1"/>
    <property type="molecule type" value="Genomic_DNA"/>
</dbReference>
<organism evidence="2 3">
    <name type="scientific">Salix purpurea</name>
    <name type="common">Purple osier willow</name>
    <dbReference type="NCBI Taxonomy" id="77065"/>
    <lineage>
        <taxon>Eukaryota</taxon>
        <taxon>Viridiplantae</taxon>
        <taxon>Streptophyta</taxon>
        <taxon>Embryophyta</taxon>
        <taxon>Tracheophyta</taxon>
        <taxon>Spermatophyta</taxon>
        <taxon>Magnoliopsida</taxon>
        <taxon>eudicotyledons</taxon>
        <taxon>Gunneridae</taxon>
        <taxon>Pentapetalae</taxon>
        <taxon>rosids</taxon>
        <taxon>fabids</taxon>
        <taxon>Malpighiales</taxon>
        <taxon>Salicaceae</taxon>
        <taxon>Saliceae</taxon>
        <taxon>Salix</taxon>
    </lineage>
</organism>
<reference evidence="2" key="1">
    <citation type="submission" date="2022-11" db="EMBL/GenBank/DDBJ databases">
        <authorList>
            <person name="Hyden B.L."/>
            <person name="Feng K."/>
            <person name="Yates T."/>
            <person name="Jawdy S."/>
            <person name="Smart L.B."/>
            <person name="Muchero W."/>
        </authorList>
    </citation>
    <scope>NUCLEOTIDE SEQUENCE</scope>
    <source>
        <tissue evidence="2">Shoot tip</tissue>
    </source>
</reference>
<accession>A0A9Q0V1T4</accession>
<protein>
    <recommendedName>
        <fullName evidence="4">Transmembrane protein</fullName>
    </recommendedName>
</protein>
<evidence type="ECO:0000256" key="1">
    <source>
        <dbReference type="SAM" id="Phobius"/>
    </source>
</evidence>
<evidence type="ECO:0000313" key="2">
    <source>
        <dbReference type="EMBL" id="KAJ6740555.1"/>
    </source>
</evidence>
<comment type="caution">
    <text evidence="2">The sequence shown here is derived from an EMBL/GenBank/DDBJ whole genome shotgun (WGS) entry which is preliminary data.</text>
</comment>
<name>A0A9Q0V1T4_SALPP</name>
<sequence length="57" mass="6431">MVGVMELLVDLHFIGDFIVLYCGYWMWWLVIGVYYGAPFDSGYAGYYGVPFGSGYDG</sequence>
<dbReference type="AlphaFoldDB" id="A0A9Q0V1T4"/>
<dbReference type="Proteomes" id="UP001151532">
    <property type="component" value="Chromosome 7"/>
</dbReference>